<dbReference type="Gene3D" id="3.30.70.270">
    <property type="match status" value="1"/>
</dbReference>
<dbReference type="InterPro" id="IPR001633">
    <property type="entry name" value="EAL_dom"/>
</dbReference>
<evidence type="ECO:0000313" key="6">
    <source>
        <dbReference type="Proteomes" id="UP000288789"/>
    </source>
</evidence>
<dbReference type="CDD" id="cd01948">
    <property type="entry name" value="EAL"/>
    <property type="match status" value="1"/>
</dbReference>
<dbReference type="GO" id="GO:0016020">
    <property type="term" value="C:membrane"/>
    <property type="evidence" value="ECO:0007669"/>
    <property type="project" value="InterPro"/>
</dbReference>
<gene>
    <name evidence="5" type="ORF">EGC76_00400</name>
</gene>
<comment type="caution">
    <text evidence="5">The sequence shown here is derived from an EMBL/GenBank/DDBJ whole genome shotgun (WGS) entry which is preliminary data.</text>
</comment>
<dbReference type="GO" id="GO:0007165">
    <property type="term" value="P:signal transduction"/>
    <property type="evidence" value="ECO:0007669"/>
    <property type="project" value="InterPro"/>
</dbReference>
<dbReference type="PROSITE" id="PS50887">
    <property type="entry name" value="GGDEF"/>
    <property type="match status" value="1"/>
</dbReference>
<proteinExistence type="predicted"/>
<dbReference type="AlphaFoldDB" id="A0A443Z725"/>
<dbReference type="Pfam" id="PF00563">
    <property type="entry name" value="EAL"/>
    <property type="match status" value="1"/>
</dbReference>
<feature type="transmembrane region" description="Helical" evidence="1">
    <location>
        <begin position="265"/>
        <end position="284"/>
    </location>
</feature>
<evidence type="ECO:0000256" key="1">
    <source>
        <dbReference type="SAM" id="Phobius"/>
    </source>
</evidence>
<keyword evidence="6" id="KW-1185">Reference proteome</keyword>
<keyword evidence="1" id="KW-1133">Transmembrane helix</keyword>
<dbReference type="PANTHER" id="PTHR33121:SF70">
    <property type="entry name" value="SIGNALING PROTEIN YKOW"/>
    <property type="match status" value="1"/>
</dbReference>
<dbReference type="NCBIfam" id="TIGR00254">
    <property type="entry name" value="GGDEF"/>
    <property type="match status" value="1"/>
</dbReference>
<dbReference type="EMBL" id="RSFE01000001">
    <property type="protein sequence ID" value="RWU12724.1"/>
    <property type="molecule type" value="Genomic_DNA"/>
</dbReference>
<dbReference type="SUPFAM" id="SSF158472">
    <property type="entry name" value="HAMP domain-like"/>
    <property type="match status" value="1"/>
</dbReference>
<dbReference type="Proteomes" id="UP000288789">
    <property type="component" value="Unassembled WGS sequence"/>
</dbReference>
<evidence type="ECO:0000259" key="4">
    <source>
        <dbReference type="PROSITE" id="PS50887"/>
    </source>
</evidence>
<dbReference type="PROSITE" id="PS50883">
    <property type="entry name" value="EAL"/>
    <property type="match status" value="1"/>
</dbReference>
<dbReference type="Gene3D" id="3.20.20.450">
    <property type="entry name" value="EAL domain"/>
    <property type="match status" value="1"/>
</dbReference>
<dbReference type="OrthoDB" id="9804951at2"/>
<dbReference type="GO" id="GO:0071111">
    <property type="term" value="F:cyclic-guanylate-specific phosphodiesterase activity"/>
    <property type="evidence" value="ECO:0007669"/>
    <property type="project" value="InterPro"/>
</dbReference>
<accession>A0A443Z725</accession>
<dbReference type="CDD" id="cd01949">
    <property type="entry name" value="GGDEF"/>
    <property type="match status" value="1"/>
</dbReference>
<feature type="domain" description="EAL" evidence="2">
    <location>
        <begin position="509"/>
        <end position="762"/>
    </location>
</feature>
<dbReference type="InterPro" id="IPR029787">
    <property type="entry name" value="Nucleotide_cyclase"/>
</dbReference>
<sequence length="766" mass="85853">MMIKSFRSRLLVSFMTLAGAVLIISLVAVWLATSQQSERTLERELEVSERVFAELMDVRAQQLQQAAEVLTTDFGFREAVASGDENTIISALINHGERIGTDLIVLQSPNGEEIAATHTSQLLPSIENLTAGKSAAQLVLVDDEIFQIVTVPVRAPDLIAWATLGFGVDDDFAVLMRQLTHADITFMNRQQRNVFASSLDEEILAQIEDPAIALNTALDNLNLAANVSGFNDIQYALSNDPNLVILFSTDEFAATSEFVTLQQQYLVIALATLIFAVLLAMITARKINQPVASLTRAAEQLGAGDYNQPITLQRNDEFGALGAAFETMRQGISQREQQIMYQLQHDLLTGLPNRVSLRDYLSRAIQSKQNGYVVLLNVARFGEVNDRFGQQVGDRLLQMISQRLRDSAPEQWWIGRLAGDEFVLIGEGQSEPQTKALLRDVEQTLSQPWWLDETSYLLEFRAGYLTFPNIGDDADSILRRAQICARQAKQRNAFAVAYEHGMDEQHLRRLQIVQALPSAVREQRLQLHYQPKVNCNDGRILGVEALLRWRDEHLGVVRPDEFIPLAEQTGEINRLTRWVCTAAFDQLQLWHEQGLQLALAINLSALDLQWPDLVKFLREAAQKRGLSPQSITLEVTESAVMVEPEQAIKRLTQLREAGFKIAIDDYGTGYASLAQLKRLPVDELKLDRSFIQDIANSHADLTIVRSTLALAHELQLTTVAEGIEEESAWQILQQLGCDTVQGYYFSRPLAATQFEQWLRDYQGVSP</sequence>
<keyword evidence="1" id="KW-0812">Transmembrane</keyword>
<dbReference type="InterPro" id="IPR035919">
    <property type="entry name" value="EAL_sf"/>
</dbReference>
<feature type="domain" description="HAMP" evidence="3">
    <location>
        <begin position="285"/>
        <end position="337"/>
    </location>
</feature>
<dbReference type="SMART" id="SM00267">
    <property type="entry name" value="GGDEF"/>
    <property type="match status" value="1"/>
</dbReference>
<dbReference type="SUPFAM" id="SSF141868">
    <property type="entry name" value="EAL domain-like"/>
    <property type="match status" value="1"/>
</dbReference>
<dbReference type="InterPro" id="IPR029150">
    <property type="entry name" value="dCache_3"/>
</dbReference>
<dbReference type="PANTHER" id="PTHR33121">
    <property type="entry name" value="CYCLIC DI-GMP PHOSPHODIESTERASE PDEF"/>
    <property type="match status" value="1"/>
</dbReference>
<dbReference type="CDD" id="cd06225">
    <property type="entry name" value="HAMP"/>
    <property type="match status" value="1"/>
</dbReference>
<evidence type="ECO:0000259" key="3">
    <source>
        <dbReference type="PROSITE" id="PS50885"/>
    </source>
</evidence>
<dbReference type="InterPro" id="IPR050706">
    <property type="entry name" value="Cyclic-di-GMP_PDE-like"/>
</dbReference>
<dbReference type="Pfam" id="PF14827">
    <property type="entry name" value="dCache_3"/>
    <property type="match status" value="1"/>
</dbReference>
<dbReference type="Pfam" id="PF00672">
    <property type="entry name" value="HAMP"/>
    <property type="match status" value="1"/>
</dbReference>
<dbReference type="InterPro" id="IPR000160">
    <property type="entry name" value="GGDEF_dom"/>
</dbReference>
<dbReference type="Pfam" id="PF00990">
    <property type="entry name" value="GGDEF"/>
    <property type="match status" value="1"/>
</dbReference>
<organism evidence="5 6">
    <name type="scientific">Pseudidiomarina gelatinasegens</name>
    <dbReference type="NCBI Taxonomy" id="2487740"/>
    <lineage>
        <taxon>Bacteria</taxon>
        <taxon>Pseudomonadati</taxon>
        <taxon>Pseudomonadota</taxon>
        <taxon>Gammaproteobacteria</taxon>
        <taxon>Alteromonadales</taxon>
        <taxon>Idiomarinaceae</taxon>
        <taxon>Pseudidiomarina</taxon>
    </lineage>
</organism>
<dbReference type="InterPro" id="IPR043128">
    <property type="entry name" value="Rev_trsase/Diguanyl_cyclase"/>
</dbReference>
<reference evidence="5 6" key="1">
    <citation type="submission" date="2018-12" db="EMBL/GenBank/DDBJ databases">
        <authorList>
            <person name="Li A."/>
            <person name="Zhang M."/>
            <person name="Zhu H."/>
        </authorList>
    </citation>
    <scope>NUCLEOTIDE SEQUENCE [LARGE SCALE GENOMIC DNA]</scope>
    <source>
        <strain evidence="5 6">R04H25</strain>
    </source>
</reference>
<dbReference type="SMART" id="SM00304">
    <property type="entry name" value="HAMP"/>
    <property type="match status" value="1"/>
</dbReference>
<evidence type="ECO:0000259" key="2">
    <source>
        <dbReference type="PROSITE" id="PS50883"/>
    </source>
</evidence>
<evidence type="ECO:0000313" key="5">
    <source>
        <dbReference type="EMBL" id="RWU12724.1"/>
    </source>
</evidence>
<feature type="domain" description="GGDEF" evidence="4">
    <location>
        <begin position="369"/>
        <end position="499"/>
    </location>
</feature>
<dbReference type="PROSITE" id="PS50885">
    <property type="entry name" value="HAMP"/>
    <property type="match status" value="1"/>
</dbReference>
<keyword evidence="1" id="KW-0472">Membrane</keyword>
<dbReference type="SUPFAM" id="SSF55073">
    <property type="entry name" value="Nucleotide cyclase"/>
    <property type="match status" value="1"/>
</dbReference>
<name>A0A443Z725_9GAMM</name>
<dbReference type="InterPro" id="IPR003660">
    <property type="entry name" value="HAMP_dom"/>
</dbReference>
<protein>
    <submittedName>
        <fullName evidence="5">EAL domain-containing protein</fullName>
    </submittedName>
</protein>
<dbReference type="SMART" id="SM00052">
    <property type="entry name" value="EAL"/>
    <property type="match status" value="1"/>
</dbReference>
<dbReference type="Gene3D" id="6.10.340.10">
    <property type="match status" value="1"/>
</dbReference>